<dbReference type="EMBL" id="JAJSON010000016">
    <property type="protein sequence ID" value="MCG9971354.1"/>
    <property type="molecule type" value="Genomic_DNA"/>
</dbReference>
<evidence type="ECO:0000259" key="2">
    <source>
        <dbReference type="Pfam" id="PF00144"/>
    </source>
</evidence>
<dbReference type="InterPro" id="IPR012338">
    <property type="entry name" value="Beta-lactam/transpept-like"/>
</dbReference>
<dbReference type="Pfam" id="PF00144">
    <property type="entry name" value="Beta-lactamase"/>
    <property type="match status" value="1"/>
</dbReference>
<keyword evidence="1" id="KW-0812">Transmembrane</keyword>
<reference evidence="3" key="1">
    <citation type="submission" date="2021-12" db="EMBL/GenBank/DDBJ databases">
        <title>Description of Gramella crocea sp. nov., a new bacterium isolated from activated sludge.</title>
        <authorList>
            <person name="Zhang X."/>
        </authorList>
    </citation>
    <scope>NUCLEOTIDE SEQUENCE</scope>
    <source>
        <strain evidence="3">YB25</strain>
    </source>
</reference>
<keyword evidence="4" id="KW-1185">Reference proteome</keyword>
<evidence type="ECO:0000256" key="1">
    <source>
        <dbReference type="SAM" id="Phobius"/>
    </source>
</evidence>
<dbReference type="PANTHER" id="PTHR43283:SF7">
    <property type="entry name" value="BETA-LACTAMASE-RELATED DOMAIN-CONTAINING PROTEIN"/>
    <property type="match status" value="1"/>
</dbReference>
<proteinExistence type="predicted"/>
<dbReference type="SUPFAM" id="SSF56601">
    <property type="entry name" value="beta-lactamase/transpeptidase-like"/>
    <property type="match status" value="1"/>
</dbReference>
<keyword evidence="1" id="KW-0472">Membrane</keyword>
<gene>
    <name evidence="3" type="ORF">LU635_06855</name>
</gene>
<evidence type="ECO:0000313" key="4">
    <source>
        <dbReference type="Proteomes" id="UP001139344"/>
    </source>
</evidence>
<feature type="transmembrane region" description="Helical" evidence="1">
    <location>
        <begin position="7"/>
        <end position="30"/>
    </location>
</feature>
<dbReference type="Gene3D" id="3.40.710.10">
    <property type="entry name" value="DD-peptidase/beta-lactamase superfamily"/>
    <property type="match status" value="1"/>
</dbReference>
<keyword evidence="1" id="KW-1133">Transmembrane helix</keyword>
<dbReference type="InterPro" id="IPR001466">
    <property type="entry name" value="Beta-lactam-related"/>
</dbReference>
<comment type="caution">
    <text evidence="3">The sequence shown here is derived from an EMBL/GenBank/DDBJ whole genome shotgun (WGS) entry which is preliminary data.</text>
</comment>
<dbReference type="Proteomes" id="UP001139344">
    <property type="component" value="Unassembled WGS sequence"/>
</dbReference>
<organism evidence="3 4">
    <name type="scientific">Christiangramia crocea</name>
    <dbReference type="NCBI Taxonomy" id="2904124"/>
    <lineage>
        <taxon>Bacteria</taxon>
        <taxon>Pseudomonadati</taxon>
        <taxon>Bacteroidota</taxon>
        <taxon>Flavobacteriia</taxon>
        <taxon>Flavobacteriales</taxon>
        <taxon>Flavobacteriaceae</taxon>
        <taxon>Christiangramia</taxon>
    </lineage>
</organism>
<protein>
    <submittedName>
        <fullName evidence="3">Beta-lactamase family protein</fullName>
    </submittedName>
</protein>
<evidence type="ECO:0000313" key="3">
    <source>
        <dbReference type="EMBL" id="MCG9971354.1"/>
    </source>
</evidence>
<name>A0A9X2A5D8_9FLAO</name>
<sequence length="382" mass="44059">MKKLVRYLLIFLGFLLFASLILYVLGYGYIFKAVSTTYLTGHKTAFIDDYPYFENHVIKNSDSIQEWPLHRAYNEVEATSTLDSLNRELETAAFLIIKNDSIWFEKYYDGYGKKSKTNSFSMAKSIVTALMFKAIQDGYIENINQPVADFYPQFDKSLSVGDLSSMSTGLNWDENYYNPFGSTARAYFGKNIREQILALEVVEEPGQEFEYLSGNTELLGMVIEKATGTSLSNYLSQSFWKPLGMNDDALWQLDSEESEMEKAYCCISSNARNFGKFGKLFKNYGAWKGQQLLDSSFIALASKPRFEESPYYGFGFWLSDYKGKEIFYMRGVLGQYVIIIPEDNLVIVRLGRKLIRKGEEEKHYKDFYMYIDEAYNMLDHAS</sequence>
<dbReference type="InterPro" id="IPR050789">
    <property type="entry name" value="Diverse_Enzym_Activities"/>
</dbReference>
<accession>A0A9X2A5D8</accession>
<dbReference type="PANTHER" id="PTHR43283">
    <property type="entry name" value="BETA-LACTAMASE-RELATED"/>
    <property type="match status" value="1"/>
</dbReference>
<dbReference type="RefSeq" id="WP_240097524.1">
    <property type="nucleotide sequence ID" value="NZ_JAJSON010000016.1"/>
</dbReference>
<dbReference type="AlphaFoldDB" id="A0A9X2A5D8"/>
<feature type="domain" description="Beta-lactamase-related" evidence="2">
    <location>
        <begin position="89"/>
        <end position="353"/>
    </location>
</feature>